<dbReference type="RefSeq" id="WP_222503090.1">
    <property type="nucleotide sequence ID" value="NZ_JAHVJA010000001.1"/>
</dbReference>
<evidence type="ECO:0000313" key="2">
    <source>
        <dbReference type="Proteomes" id="UP000766629"/>
    </source>
</evidence>
<sequence length="195" mass="21586">MQRRLAFLGFSLAIAAAVAGGLMLKQAQAASFELRGQDILVNGTVNGKSLRRFRDFMAKHPDAQRLVLMDMPGSDDDETNLKIGHLVRDLGLDTHVTARSEIFSGAVELFLAGSERTMEAGAVLGVHAWEGDRAADEYPRWHPEHAPYVAYTTRMLGSAQFYWFTVHAAPADGMHIMTEAEIERYGLLTQPVLRD</sequence>
<keyword evidence="2" id="KW-1185">Reference proteome</keyword>
<protein>
    <submittedName>
        <fullName evidence="1">Alpha/beta hydrolase</fullName>
    </submittedName>
</protein>
<accession>A0ABS7NCK8</accession>
<dbReference type="Proteomes" id="UP000766629">
    <property type="component" value="Unassembled WGS sequence"/>
</dbReference>
<proteinExistence type="predicted"/>
<gene>
    <name evidence="1" type="ORF">KUV26_03485</name>
</gene>
<dbReference type="EMBL" id="JAHVJA010000001">
    <property type="protein sequence ID" value="MBY6138489.1"/>
    <property type="molecule type" value="Genomic_DNA"/>
</dbReference>
<name>A0ABS7NCK8_9RHOB</name>
<reference evidence="1 2" key="1">
    <citation type="submission" date="2021-06" db="EMBL/GenBank/DDBJ databases">
        <title>50 bacteria genomes isolated from Dapeng, Shenzhen, China.</title>
        <authorList>
            <person name="Zheng W."/>
            <person name="Yu S."/>
            <person name="Huang Y."/>
        </authorList>
    </citation>
    <scope>NUCLEOTIDE SEQUENCE [LARGE SCALE GENOMIC DNA]</scope>
    <source>
        <strain evidence="1 2">DP1N14-2</strain>
    </source>
</reference>
<keyword evidence="1" id="KW-0378">Hydrolase</keyword>
<evidence type="ECO:0000313" key="1">
    <source>
        <dbReference type="EMBL" id="MBY6138489.1"/>
    </source>
</evidence>
<comment type="caution">
    <text evidence="1">The sequence shown here is derived from an EMBL/GenBank/DDBJ whole genome shotgun (WGS) entry which is preliminary data.</text>
</comment>
<organism evidence="1 2">
    <name type="scientific">Leisingera daeponensis</name>
    <dbReference type="NCBI Taxonomy" id="405746"/>
    <lineage>
        <taxon>Bacteria</taxon>
        <taxon>Pseudomonadati</taxon>
        <taxon>Pseudomonadota</taxon>
        <taxon>Alphaproteobacteria</taxon>
        <taxon>Rhodobacterales</taxon>
        <taxon>Roseobacteraceae</taxon>
        <taxon>Leisingera</taxon>
    </lineage>
</organism>
<dbReference type="InterPro" id="IPR029045">
    <property type="entry name" value="ClpP/crotonase-like_dom_sf"/>
</dbReference>
<dbReference type="GO" id="GO:0016787">
    <property type="term" value="F:hydrolase activity"/>
    <property type="evidence" value="ECO:0007669"/>
    <property type="project" value="UniProtKB-KW"/>
</dbReference>
<dbReference type="SUPFAM" id="SSF52096">
    <property type="entry name" value="ClpP/crotonase"/>
    <property type="match status" value="1"/>
</dbReference>